<reference evidence="1 2" key="1">
    <citation type="submission" date="2020-03" db="EMBL/GenBank/DDBJ databases">
        <authorList>
            <consortium name="Genoscope - CEA"/>
            <person name="William W."/>
        </authorList>
    </citation>
    <scope>NUCLEOTIDE SEQUENCE [LARGE SCALE GENOMIC DNA]</scope>
    <source>
        <strain evidence="2">DSM 16959</strain>
    </source>
</reference>
<gene>
    <name evidence="1" type="ORF">DENOEST_0375</name>
</gene>
<name>A0A6S6XS61_9PROT</name>
<organism evidence="1 2">
    <name type="scientific">Denitratisoma oestradiolicum</name>
    <dbReference type="NCBI Taxonomy" id="311182"/>
    <lineage>
        <taxon>Bacteria</taxon>
        <taxon>Pseudomonadati</taxon>
        <taxon>Pseudomonadota</taxon>
        <taxon>Betaproteobacteria</taxon>
        <taxon>Nitrosomonadales</taxon>
        <taxon>Sterolibacteriaceae</taxon>
        <taxon>Denitratisoma</taxon>
    </lineage>
</organism>
<dbReference type="Proteomes" id="UP000515733">
    <property type="component" value="Chromosome"/>
</dbReference>
<keyword evidence="2" id="KW-1185">Reference proteome</keyword>
<sequence length="109" mass="12054">MKKNQRKRAAESSGFDFEGFRLTMGVGIVSAALGLLLGWATWTAPPGETHSMGYTTAQRLARALPHSVQEKLALGLALLFVLFGLFCIFMGLRIVVSYWWERMGGEDES</sequence>
<accession>A0A6S6XS61</accession>
<protein>
    <submittedName>
        <fullName evidence="1">Uncharacterized protein</fullName>
    </submittedName>
</protein>
<evidence type="ECO:0000313" key="1">
    <source>
        <dbReference type="EMBL" id="CAB1367540.1"/>
    </source>
</evidence>
<dbReference type="AlphaFoldDB" id="A0A6S6XS61"/>
<dbReference type="RefSeq" id="WP_145772231.1">
    <property type="nucleotide sequence ID" value="NZ_LR778301.1"/>
</dbReference>
<proteinExistence type="predicted"/>
<dbReference type="KEGG" id="doe:DENOEST_0375"/>
<evidence type="ECO:0000313" key="2">
    <source>
        <dbReference type="Proteomes" id="UP000515733"/>
    </source>
</evidence>
<dbReference type="EMBL" id="LR778301">
    <property type="protein sequence ID" value="CAB1367540.1"/>
    <property type="molecule type" value="Genomic_DNA"/>
</dbReference>